<evidence type="ECO:0000256" key="3">
    <source>
        <dbReference type="ARBA" id="ARBA00022989"/>
    </source>
</evidence>
<protein>
    <submittedName>
        <fullName evidence="9">ATP synthase F0 subunit 8</fullName>
    </submittedName>
</protein>
<reference evidence="9" key="1">
    <citation type="journal article" date="2018" name="BMC Genomics">
        <title>Comparative mitochondrial genomics of cryptophyte algae: gene shuffling and dynamic mobile genetic elements.</title>
        <authorList>
            <person name="Kim J.I."/>
            <person name="Yoon H.S."/>
            <person name="Yi G."/>
            <person name="Shin W."/>
            <person name="Archibald J.M."/>
        </authorList>
    </citation>
    <scope>NUCLEOTIDE SEQUENCE</scope>
    <source>
        <strain evidence="9">CCMP705</strain>
    </source>
</reference>
<organism evidence="9">
    <name type="scientific">Proteomonas sulcata</name>
    <dbReference type="NCBI Taxonomy" id="77928"/>
    <lineage>
        <taxon>Eukaryota</taxon>
        <taxon>Cryptophyceae</taxon>
        <taxon>Pyrenomonadales</taxon>
        <taxon>Geminigeraceae</taxon>
        <taxon>Proteomonas</taxon>
    </lineage>
</organism>
<keyword evidence="6" id="KW-0066">ATP synthesis</keyword>
<dbReference type="Pfam" id="PF02326">
    <property type="entry name" value="YMF19"/>
    <property type="match status" value="1"/>
</dbReference>
<evidence type="ECO:0000256" key="1">
    <source>
        <dbReference type="ARBA" id="ARBA00004325"/>
    </source>
</evidence>
<evidence type="ECO:0000256" key="6">
    <source>
        <dbReference type="ARBA" id="ARBA00023310"/>
    </source>
</evidence>
<dbReference type="AlphaFoldDB" id="A0A2P1G8A6"/>
<proteinExistence type="predicted"/>
<evidence type="ECO:0000256" key="7">
    <source>
        <dbReference type="SAM" id="Phobius"/>
    </source>
</evidence>
<accession>A0A2P1G8A6</accession>
<sequence>MPQLDSMTFFTQFFWFSVGFIFLYAYMLHYVIPALSSILKFRNKKLDNLALDVNKNKTGAGDLLVTYNQLILRSFKLFRINFVKTTEESTSWFESNNHKIISDNFANANKQYLLNIGEQNYKNLLFKVNSKGYKK</sequence>
<dbReference type="InterPro" id="IPR003319">
    <property type="entry name" value="YMF19-like_N"/>
</dbReference>
<evidence type="ECO:0000259" key="8">
    <source>
        <dbReference type="Pfam" id="PF02326"/>
    </source>
</evidence>
<dbReference type="GO" id="GO:0031966">
    <property type="term" value="C:mitochondrial membrane"/>
    <property type="evidence" value="ECO:0007669"/>
    <property type="project" value="UniProtKB-SubCell"/>
</dbReference>
<evidence type="ECO:0000313" key="9">
    <source>
        <dbReference type="EMBL" id="AVM81180.1"/>
    </source>
</evidence>
<name>A0A2P1G8A6_9CRYP</name>
<gene>
    <name evidence="9" type="primary">atp8</name>
    <name evidence="9" type="ORF">PsulMt_p004</name>
</gene>
<dbReference type="RefSeq" id="YP_009476687.1">
    <property type="nucleotide sequence ID" value="NC_037453.1"/>
</dbReference>
<feature type="domain" description="ATP synthase YMF19-like N-terminal" evidence="8">
    <location>
        <begin position="2"/>
        <end position="76"/>
    </location>
</feature>
<keyword evidence="2 7" id="KW-0812">Transmembrane</keyword>
<evidence type="ECO:0000256" key="4">
    <source>
        <dbReference type="ARBA" id="ARBA00023128"/>
    </source>
</evidence>
<keyword evidence="4 9" id="KW-0496">Mitochondrion</keyword>
<keyword evidence="3 7" id="KW-1133">Transmembrane helix</keyword>
<geneLocation type="mitochondrion" evidence="9"/>
<dbReference type="GO" id="GO:0006754">
    <property type="term" value="P:ATP biosynthetic process"/>
    <property type="evidence" value="ECO:0007669"/>
    <property type="project" value="UniProtKB-KW"/>
</dbReference>
<keyword evidence="5 7" id="KW-0472">Membrane</keyword>
<evidence type="ECO:0000256" key="5">
    <source>
        <dbReference type="ARBA" id="ARBA00023136"/>
    </source>
</evidence>
<comment type="subcellular location">
    <subcellularLocation>
        <location evidence="1">Mitochondrion membrane</location>
    </subcellularLocation>
</comment>
<dbReference type="EMBL" id="MG680945">
    <property type="protein sequence ID" value="AVM81180.1"/>
    <property type="molecule type" value="Genomic_DNA"/>
</dbReference>
<dbReference type="GeneID" id="36493122"/>
<feature type="transmembrane region" description="Helical" evidence="7">
    <location>
        <begin position="12"/>
        <end position="35"/>
    </location>
</feature>
<evidence type="ECO:0000256" key="2">
    <source>
        <dbReference type="ARBA" id="ARBA00022692"/>
    </source>
</evidence>